<sequence>MSVYRFSHSARLALVSVSSIQARKSRTSKSMSRDALHGIRFNPQRIVGFISGGCGGVELRAARADWPRRTCNASTRGAEPSADAPLQEMGFVAIFAERRPLRAVEQRAANKVSFLTPIKL</sequence>
<dbReference type="EMBL" id="OW152829">
    <property type="protein sequence ID" value="CAH2047665.1"/>
    <property type="molecule type" value="Genomic_DNA"/>
</dbReference>
<organism evidence="1 2">
    <name type="scientific">Iphiclides podalirius</name>
    <name type="common">scarce swallowtail</name>
    <dbReference type="NCBI Taxonomy" id="110791"/>
    <lineage>
        <taxon>Eukaryota</taxon>
        <taxon>Metazoa</taxon>
        <taxon>Ecdysozoa</taxon>
        <taxon>Arthropoda</taxon>
        <taxon>Hexapoda</taxon>
        <taxon>Insecta</taxon>
        <taxon>Pterygota</taxon>
        <taxon>Neoptera</taxon>
        <taxon>Endopterygota</taxon>
        <taxon>Lepidoptera</taxon>
        <taxon>Glossata</taxon>
        <taxon>Ditrysia</taxon>
        <taxon>Papilionoidea</taxon>
        <taxon>Papilionidae</taxon>
        <taxon>Papilioninae</taxon>
        <taxon>Iphiclides</taxon>
    </lineage>
</organism>
<dbReference type="Proteomes" id="UP000837857">
    <property type="component" value="Chromosome 17"/>
</dbReference>
<name>A0ABN8I498_9NEOP</name>
<gene>
    <name evidence="1" type="ORF">IPOD504_LOCUS5881</name>
</gene>
<evidence type="ECO:0000313" key="2">
    <source>
        <dbReference type="Proteomes" id="UP000837857"/>
    </source>
</evidence>
<accession>A0ABN8I498</accession>
<evidence type="ECO:0000313" key="1">
    <source>
        <dbReference type="EMBL" id="CAH2047665.1"/>
    </source>
</evidence>
<keyword evidence="2" id="KW-1185">Reference proteome</keyword>
<protein>
    <submittedName>
        <fullName evidence="1">Uncharacterized protein</fullName>
    </submittedName>
</protein>
<feature type="non-terminal residue" evidence="1">
    <location>
        <position position="120"/>
    </location>
</feature>
<reference evidence="1" key="1">
    <citation type="submission" date="2022-03" db="EMBL/GenBank/DDBJ databases">
        <authorList>
            <person name="Martin H S."/>
        </authorList>
    </citation>
    <scope>NUCLEOTIDE SEQUENCE</scope>
</reference>
<proteinExistence type="predicted"/>